<feature type="region of interest" description="Disordered" evidence="1">
    <location>
        <begin position="1"/>
        <end position="44"/>
    </location>
</feature>
<dbReference type="Proteomes" id="UP001286313">
    <property type="component" value="Unassembled WGS sequence"/>
</dbReference>
<reference evidence="2" key="1">
    <citation type="submission" date="2023-10" db="EMBL/GenBank/DDBJ databases">
        <title>Genome assemblies of two species of porcelain crab, Petrolisthes cinctipes and Petrolisthes manimaculis (Anomura: Porcellanidae).</title>
        <authorList>
            <person name="Angst P."/>
        </authorList>
    </citation>
    <scope>NUCLEOTIDE SEQUENCE</scope>
    <source>
        <strain evidence="2">PB745_01</strain>
        <tissue evidence="2">Gill</tissue>
    </source>
</reference>
<name>A0AAE1BHR4_PETCI</name>
<comment type="caution">
    <text evidence="2">The sequence shown here is derived from an EMBL/GenBank/DDBJ whole genome shotgun (WGS) entry which is preliminary data.</text>
</comment>
<keyword evidence="3" id="KW-1185">Reference proteome</keyword>
<gene>
    <name evidence="2" type="ORF">Pcinc_042483</name>
</gene>
<protein>
    <submittedName>
        <fullName evidence="2">Uncharacterized protein</fullName>
    </submittedName>
</protein>
<dbReference type="AlphaFoldDB" id="A0AAE1BHR4"/>
<accession>A0AAE1BHR4</accession>
<dbReference type="EMBL" id="JAWQEG010008177">
    <property type="protein sequence ID" value="KAK3850835.1"/>
    <property type="molecule type" value="Genomic_DNA"/>
</dbReference>
<sequence>MSTPQYQHMNEEITMSAAPGGSGAEERAPRYPSRQTRNAKDDVEGAFDYSSEFVSDVVTDVKEEVKKK</sequence>
<evidence type="ECO:0000313" key="2">
    <source>
        <dbReference type="EMBL" id="KAK3850835.1"/>
    </source>
</evidence>
<proteinExistence type="predicted"/>
<evidence type="ECO:0000256" key="1">
    <source>
        <dbReference type="SAM" id="MobiDB-lite"/>
    </source>
</evidence>
<evidence type="ECO:0000313" key="3">
    <source>
        <dbReference type="Proteomes" id="UP001286313"/>
    </source>
</evidence>
<organism evidence="2 3">
    <name type="scientific">Petrolisthes cinctipes</name>
    <name type="common">Flat porcelain crab</name>
    <dbReference type="NCBI Taxonomy" id="88211"/>
    <lineage>
        <taxon>Eukaryota</taxon>
        <taxon>Metazoa</taxon>
        <taxon>Ecdysozoa</taxon>
        <taxon>Arthropoda</taxon>
        <taxon>Crustacea</taxon>
        <taxon>Multicrustacea</taxon>
        <taxon>Malacostraca</taxon>
        <taxon>Eumalacostraca</taxon>
        <taxon>Eucarida</taxon>
        <taxon>Decapoda</taxon>
        <taxon>Pleocyemata</taxon>
        <taxon>Anomura</taxon>
        <taxon>Galatheoidea</taxon>
        <taxon>Porcellanidae</taxon>
        <taxon>Petrolisthes</taxon>
    </lineage>
</organism>